<dbReference type="EMBL" id="JBEDNP010000001">
    <property type="protein sequence ID" value="MEQ3537330.1"/>
    <property type="molecule type" value="Genomic_DNA"/>
</dbReference>
<proteinExistence type="predicted"/>
<name>A0ABV1JN31_9PSEU</name>
<feature type="region of interest" description="Disordered" evidence="1">
    <location>
        <begin position="64"/>
        <end position="93"/>
    </location>
</feature>
<evidence type="ECO:0000313" key="2">
    <source>
        <dbReference type="EMBL" id="MEQ3537330.1"/>
    </source>
</evidence>
<organism evidence="2 3">
    <name type="scientific">Pseudonocardia tropica</name>
    <dbReference type="NCBI Taxonomy" id="681289"/>
    <lineage>
        <taxon>Bacteria</taxon>
        <taxon>Bacillati</taxon>
        <taxon>Actinomycetota</taxon>
        <taxon>Actinomycetes</taxon>
        <taxon>Pseudonocardiales</taxon>
        <taxon>Pseudonocardiaceae</taxon>
        <taxon>Pseudonocardia</taxon>
    </lineage>
</organism>
<comment type="caution">
    <text evidence="2">The sequence shown here is derived from an EMBL/GenBank/DDBJ whole genome shotgun (WGS) entry which is preliminary data.</text>
</comment>
<gene>
    <name evidence="2" type="ORF">WHI96_00710</name>
</gene>
<evidence type="ECO:0000256" key="1">
    <source>
        <dbReference type="SAM" id="MobiDB-lite"/>
    </source>
</evidence>
<protein>
    <submittedName>
        <fullName evidence="2">Uncharacterized protein</fullName>
    </submittedName>
</protein>
<sequence length="167" mass="18035">MSGEQEVRRVYEFDSAAGGLESSIRARRAAQESWPFPGRHESHDEIQEETPIFHALTVGGWRDGRRSGSAGNAVRRVHRGTVRTTRRGGAVRPTGDTVAAFHAEVASVPAQPLGHAPQEQGDGAWNAPGDAAMVMLRRRRDAERAADRAAIADLLGGAGRHRLTRTA</sequence>
<accession>A0ABV1JN31</accession>
<dbReference type="Proteomes" id="UP001464923">
    <property type="component" value="Unassembled WGS sequence"/>
</dbReference>
<dbReference type="RefSeq" id="WP_345647739.1">
    <property type="nucleotide sequence ID" value="NZ_BAABLY010000055.1"/>
</dbReference>
<keyword evidence="3" id="KW-1185">Reference proteome</keyword>
<evidence type="ECO:0000313" key="3">
    <source>
        <dbReference type="Proteomes" id="UP001464923"/>
    </source>
</evidence>
<feature type="compositionally biased region" description="Basic residues" evidence="1">
    <location>
        <begin position="75"/>
        <end position="86"/>
    </location>
</feature>
<reference evidence="2 3" key="1">
    <citation type="submission" date="2024-03" db="EMBL/GenBank/DDBJ databases">
        <title>Draft genome sequence of Pseudonocardia tropica JCM 19149.</title>
        <authorList>
            <person name="Butdee W."/>
            <person name="Duangmal K."/>
        </authorList>
    </citation>
    <scope>NUCLEOTIDE SEQUENCE [LARGE SCALE GENOMIC DNA]</scope>
    <source>
        <strain evidence="2 3">JCM 19149</strain>
    </source>
</reference>